<reference evidence="2 3" key="1">
    <citation type="submission" date="2019-02" db="EMBL/GenBank/DDBJ databases">
        <title>Deep-cultivation of Planctomycetes and their phenomic and genomic characterization uncovers novel biology.</title>
        <authorList>
            <person name="Wiegand S."/>
            <person name="Jogler M."/>
            <person name="Boedeker C."/>
            <person name="Pinto D."/>
            <person name="Vollmers J."/>
            <person name="Rivas-Marin E."/>
            <person name="Kohn T."/>
            <person name="Peeters S.H."/>
            <person name="Heuer A."/>
            <person name="Rast P."/>
            <person name="Oberbeckmann S."/>
            <person name="Bunk B."/>
            <person name="Jeske O."/>
            <person name="Meyerdierks A."/>
            <person name="Storesund J.E."/>
            <person name="Kallscheuer N."/>
            <person name="Luecker S."/>
            <person name="Lage O.M."/>
            <person name="Pohl T."/>
            <person name="Merkel B.J."/>
            <person name="Hornburger P."/>
            <person name="Mueller R.-W."/>
            <person name="Bruemmer F."/>
            <person name="Labrenz M."/>
            <person name="Spormann A.M."/>
            <person name="Op den Camp H."/>
            <person name="Overmann J."/>
            <person name="Amann R."/>
            <person name="Jetten M.S.M."/>
            <person name="Mascher T."/>
            <person name="Medema M.H."/>
            <person name="Devos D.P."/>
            <person name="Kaster A.-K."/>
            <person name="Ovreas L."/>
            <person name="Rohde M."/>
            <person name="Galperin M.Y."/>
            <person name="Jogler C."/>
        </authorList>
    </citation>
    <scope>NUCLEOTIDE SEQUENCE [LARGE SCALE GENOMIC DNA]</scope>
    <source>
        <strain evidence="2 3">Mal4</strain>
    </source>
</reference>
<feature type="compositionally biased region" description="Pro residues" evidence="1">
    <location>
        <begin position="98"/>
        <end position="108"/>
    </location>
</feature>
<dbReference type="Proteomes" id="UP000320496">
    <property type="component" value="Chromosome"/>
</dbReference>
<gene>
    <name evidence="2" type="ORF">Mal4_35970</name>
</gene>
<dbReference type="EMBL" id="CP036275">
    <property type="protein sequence ID" value="QDU39260.1"/>
    <property type="molecule type" value="Genomic_DNA"/>
</dbReference>
<dbReference type="RefSeq" id="WP_145370465.1">
    <property type="nucleotide sequence ID" value="NZ_CP036275.1"/>
</dbReference>
<name>A0A517Z9Z9_9PLAN</name>
<keyword evidence="3" id="KW-1185">Reference proteome</keyword>
<protein>
    <submittedName>
        <fullName evidence="2">Uncharacterized protein</fullName>
    </submittedName>
</protein>
<evidence type="ECO:0000256" key="1">
    <source>
        <dbReference type="SAM" id="MobiDB-lite"/>
    </source>
</evidence>
<dbReference type="PANTHER" id="PTHR48125:SF12">
    <property type="entry name" value="AT HOOK TRANSCRIPTION FACTOR FAMILY-RELATED"/>
    <property type="match status" value="1"/>
</dbReference>
<organism evidence="2 3">
    <name type="scientific">Maioricimonas rarisocia</name>
    <dbReference type="NCBI Taxonomy" id="2528026"/>
    <lineage>
        <taxon>Bacteria</taxon>
        <taxon>Pseudomonadati</taxon>
        <taxon>Planctomycetota</taxon>
        <taxon>Planctomycetia</taxon>
        <taxon>Planctomycetales</taxon>
        <taxon>Planctomycetaceae</taxon>
        <taxon>Maioricimonas</taxon>
    </lineage>
</organism>
<evidence type="ECO:0000313" key="2">
    <source>
        <dbReference type="EMBL" id="QDU39260.1"/>
    </source>
</evidence>
<dbReference type="PANTHER" id="PTHR48125">
    <property type="entry name" value="LP07818P1"/>
    <property type="match status" value="1"/>
</dbReference>
<dbReference type="KEGG" id="mri:Mal4_35970"/>
<sequence length="503" mass="56270">MLNLLTSISALSRRIISTLPFYAGATLLLASVSTNAATGPEWVAAPRAGSPPTLSRPPVPPPAPPAVPESAANEADPFGPPSDAPAPAGTTTHDGSPAPEPEPLPPPLLTDETASPLPPRPFGPMWPGPPPEYCPECGPGVAQCLRGNDHLGWMVYRLTRPFHVFHSNPYLDEFDRLWVTDFDRSLHRLWRMHSVAYLAHNYDLSDRILSDFHSEWWHEQSLAYVAQNRATIDHLLSSRILGWWEDESVDYALKNQATAERWAEWQRATFWHQATVHHLTRNHQQSEHLLCSLDCHFVNWRRSSMYLEGCVPEGYDLLHFVETVNHADFHMSPLFEGGPAEDPSGVADAEAVEGENYRPVDTLTVDISPPEGALPPDRAEERFAHTSPRMHLPGTHRLWNGSSYYWQASLLNHQPLYFEERMLERHGYSHGILQPVISGAKFFGTLPALPYLVAVRPPQTTRYTLGQSRPGSPAEYTHEWPPLHYDAATFQAGVTTGLFFLIP</sequence>
<dbReference type="OrthoDB" id="288935at2"/>
<feature type="region of interest" description="Disordered" evidence="1">
    <location>
        <begin position="43"/>
        <end position="124"/>
    </location>
</feature>
<proteinExistence type="predicted"/>
<accession>A0A517Z9Z9</accession>
<dbReference type="AlphaFoldDB" id="A0A517Z9Z9"/>
<feature type="compositionally biased region" description="Pro residues" evidence="1">
    <location>
        <begin position="54"/>
        <end position="67"/>
    </location>
</feature>
<evidence type="ECO:0000313" key="3">
    <source>
        <dbReference type="Proteomes" id="UP000320496"/>
    </source>
</evidence>